<dbReference type="Pfam" id="PF05742">
    <property type="entry name" value="TANGO2"/>
    <property type="match status" value="1"/>
</dbReference>
<protein>
    <submittedName>
        <fullName evidence="1">NRDE family protein</fullName>
    </submittedName>
</protein>
<keyword evidence="2" id="KW-1185">Reference proteome</keyword>
<dbReference type="Proteomes" id="UP001319882">
    <property type="component" value="Unassembled WGS sequence"/>
</dbReference>
<name>A0ABS8DT84_9GAMM</name>
<dbReference type="InterPro" id="IPR008551">
    <property type="entry name" value="TANGO2"/>
</dbReference>
<dbReference type="EMBL" id="WHVL01000004">
    <property type="protein sequence ID" value="MCB8889524.1"/>
    <property type="molecule type" value="Genomic_DNA"/>
</dbReference>
<evidence type="ECO:0000313" key="1">
    <source>
        <dbReference type="EMBL" id="MCB8889524.1"/>
    </source>
</evidence>
<dbReference type="PANTHER" id="PTHR17985:SF8">
    <property type="entry name" value="TRANSPORT AND GOLGI ORGANIZATION PROTEIN 2 HOMOLOG"/>
    <property type="match status" value="1"/>
</dbReference>
<reference evidence="1 2" key="1">
    <citation type="journal article" date="2021" name="Sci. Rep.">
        <title>Genome analysis of a halophilic bacterium Halomonas malpeensis YU-PRIM-29(T) reveals its exopolysaccharide and pigment producing capabilities.</title>
        <authorList>
            <person name="Athmika"/>
            <person name="Ghate S.D."/>
            <person name="Arun A.B."/>
            <person name="Rao S.S."/>
            <person name="Kumar S.T.A."/>
            <person name="Kandiyil M.K."/>
            <person name="Saptami K."/>
            <person name="Rekha P.D."/>
        </authorList>
    </citation>
    <scope>NUCLEOTIDE SEQUENCE [LARGE SCALE GENOMIC DNA]</scope>
    <source>
        <strain evidence="2">prim 29</strain>
    </source>
</reference>
<proteinExistence type="predicted"/>
<dbReference type="RefSeq" id="WP_227390198.1">
    <property type="nucleotide sequence ID" value="NZ_JBHSCJ010000002.1"/>
</dbReference>
<gene>
    <name evidence="1" type="ORF">GEV37_10400</name>
</gene>
<dbReference type="PANTHER" id="PTHR17985">
    <property type="entry name" value="SER/THR-RICH PROTEIN T10 IN DGCR REGION"/>
    <property type="match status" value="1"/>
</dbReference>
<organism evidence="1 2">
    <name type="scientific">Vreelandella malpeensis</name>
    <dbReference type="NCBI Taxonomy" id="1172368"/>
    <lineage>
        <taxon>Bacteria</taxon>
        <taxon>Pseudomonadati</taxon>
        <taxon>Pseudomonadota</taxon>
        <taxon>Gammaproteobacteria</taxon>
        <taxon>Oceanospirillales</taxon>
        <taxon>Halomonadaceae</taxon>
        <taxon>Vreelandella</taxon>
    </lineage>
</organism>
<comment type="caution">
    <text evidence="1">The sequence shown here is derived from an EMBL/GenBank/DDBJ whole genome shotgun (WGS) entry which is preliminary data.</text>
</comment>
<accession>A0ABS8DT84</accession>
<evidence type="ECO:0000313" key="2">
    <source>
        <dbReference type="Proteomes" id="UP001319882"/>
    </source>
</evidence>
<sequence length="253" mass="27505">MCLITFAWRPDSATPLKLAGNRDEFHARPTAPLDYWQDAPGLLGGRDLLAGGTWLAANAQGRVAALTNVREPAAALPASAPSRGELVARALQADDLEAWLRAMAREEAQRFAGFNLLVAQHDALWHLHRSASGVTFDRVAPGVHGLSNATLDTPWPKLTAARRALECAGKNWREATRQALHDTRPAPDDVLPDTGVALALERRLSAAFIEGEEYGTRATTWLSLDHRGGVCITEQRFGPLGRLTGETTLRQPR</sequence>